<evidence type="ECO:0000313" key="7">
    <source>
        <dbReference type="Proteomes" id="UP000555393"/>
    </source>
</evidence>
<comment type="subcellular location">
    <subcellularLocation>
        <location evidence="1">Periplasm</location>
    </subcellularLocation>
</comment>
<sequence>MRFGKFVGMTALAAIAVAGSHMQALAEPFRMIITDMETPLVPNSVVDLALKGGYFERAGVDVELIRVQQTPMALAALQSNEGEMANIATEALVQLVARGTTNLRAVTSPNKALPYLIAAKEGVKSIEDINGKSFGIGRIGSLDHSLSTKVLSGKGVDTEKLSWVALGQPNIRAQALKAGQIDATTMSIGALLALPGHETLPVLVSVDDYFAAAPVTSKVNAVTVETLEKRKSDVERVIEALTLAARDFAEKPESWATVMKEARPDVKPESLDELSKAFAKSWTVNGGIQKSELEFTQNWLYQTKEFEGLRQVELKEWVDFAPVDAVLKRIGTYEGLDTVSR</sequence>
<dbReference type="EMBL" id="JACIIU010000015">
    <property type="protein sequence ID" value="MBB6262029.1"/>
    <property type="molecule type" value="Genomic_DNA"/>
</dbReference>
<dbReference type="GO" id="GO:0042597">
    <property type="term" value="C:periplasmic space"/>
    <property type="evidence" value="ECO:0007669"/>
    <property type="project" value="UniProtKB-SubCell"/>
</dbReference>
<organism evidence="6 7">
    <name type="scientific">Paenochrobactrum gallinarii</name>
    <dbReference type="NCBI Taxonomy" id="643673"/>
    <lineage>
        <taxon>Bacteria</taxon>
        <taxon>Pseudomonadati</taxon>
        <taxon>Pseudomonadota</taxon>
        <taxon>Alphaproteobacteria</taxon>
        <taxon>Hyphomicrobiales</taxon>
        <taxon>Brucellaceae</taxon>
        <taxon>Paenochrobactrum</taxon>
    </lineage>
</organism>
<evidence type="ECO:0000256" key="4">
    <source>
        <dbReference type="SAM" id="SignalP"/>
    </source>
</evidence>
<dbReference type="PANTHER" id="PTHR30024">
    <property type="entry name" value="ALIPHATIC SULFONATES-BINDING PROTEIN-RELATED"/>
    <property type="match status" value="1"/>
</dbReference>
<comment type="similarity">
    <text evidence="2">Belongs to the bacterial solute-binding protein SsuA/TauA family.</text>
</comment>
<keyword evidence="3 4" id="KW-0732">Signal</keyword>
<dbReference type="Pfam" id="PF09084">
    <property type="entry name" value="NMT1"/>
    <property type="match status" value="1"/>
</dbReference>
<dbReference type="Proteomes" id="UP000555393">
    <property type="component" value="Unassembled WGS sequence"/>
</dbReference>
<feature type="chain" id="PRO_5032495226" evidence="4">
    <location>
        <begin position="27"/>
        <end position="341"/>
    </location>
</feature>
<proteinExistence type="inferred from homology"/>
<name>A0A841M2N3_9HYPH</name>
<feature type="domain" description="SsuA/THI5-like" evidence="5">
    <location>
        <begin position="49"/>
        <end position="253"/>
    </location>
</feature>
<evidence type="ECO:0000313" key="6">
    <source>
        <dbReference type="EMBL" id="MBB6262029.1"/>
    </source>
</evidence>
<dbReference type="SUPFAM" id="SSF53850">
    <property type="entry name" value="Periplasmic binding protein-like II"/>
    <property type="match status" value="1"/>
</dbReference>
<dbReference type="Gene3D" id="3.40.190.10">
    <property type="entry name" value="Periplasmic binding protein-like II"/>
    <property type="match status" value="2"/>
</dbReference>
<protein>
    <submittedName>
        <fullName evidence="6">NitT/TauT family transport system substrate-binding protein</fullName>
    </submittedName>
</protein>
<keyword evidence="7" id="KW-1185">Reference proteome</keyword>
<evidence type="ECO:0000256" key="3">
    <source>
        <dbReference type="ARBA" id="ARBA00022729"/>
    </source>
</evidence>
<evidence type="ECO:0000256" key="1">
    <source>
        <dbReference type="ARBA" id="ARBA00004418"/>
    </source>
</evidence>
<comment type="caution">
    <text evidence="6">The sequence shown here is derived from an EMBL/GenBank/DDBJ whole genome shotgun (WGS) entry which is preliminary data.</text>
</comment>
<evidence type="ECO:0000256" key="2">
    <source>
        <dbReference type="ARBA" id="ARBA00010742"/>
    </source>
</evidence>
<dbReference type="RefSeq" id="WP_210307135.1">
    <property type="nucleotide sequence ID" value="NZ_JACIIU010000015.1"/>
</dbReference>
<dbReference type="AlphaFoldDB" id="A0A841M2N3"/>
<evidence type="ECO:0000259" key="5">
    <source>
        <dbReference type="Pfam" id="PF09084"/>
    </source>
</evidence>
<gene>
    <name evidence="6" type="ORF">FHS77_002597</name>
</gene>
<feature type="signal peptide" evidence="4">
    <location>
        <begin position="1"/>
        <end position="26"/>
    </location>
</feature>
<accession>A0A841M2N3</accession>
<dbReference type="InterPro" id="IPR015168">
    <property type="entry name" value="SsuA/THI5"/>
</dbReference>
<dbReference type="PANTHER" id="PTHR30024:SF47">
    <property type="entry name" value="TAURINE-BINDING PERIPLASMIC PROTEIN"/>
    <property type="match status" value="1"/>
</dbReference>
<reference evidence="6 7" key="1">
    <citation type="submission" date="2020-08" db="EMBL/GenBank/DDBJ databases">
        <title>Genomic Encyclopedia of Type Strains, Phase IV (KMG-IV): sequencing the most valuable type-strain genomes for metagenomic binning, comparative biology and taxonomic classification.</title>
        <authorList>
            <person name="Goeker M."/>
        </authorList>
    </citation>
    <scope>NUCLEOTIDE SEQUENCE [LARGE SCALE GENOMIC DNA]</scope>
    <source>
        <strain evidence="6 7">DSM 22336</strain>
    </source>
</reference>